<evidence type="ECO:0000313" key="1">
    <source>
        <dbReference type="EMBL" id="OXU19254.1"/>
    </source>
</evidence>
<keyword evidence="2" id="KW-1185">Reference proteome</keyword>
<proteinExistence type="predicted"/>
<dbReference type="AlphaFoldDB" id="A0A232ELL9"/>
<comment type="caution">
    <text evidence="1">The sequence shown here is derived from an EMBL/GenBank/DDBJ whole genome shotgun (WGS) entry which is preliminary data.</text>
</comment>
<dbReference type="EMBL" id="NNAY01003527">
    <property type="protein sequence ID" value="OXU19254.1"/>
    <property type="molecule type" value="Genomic_DNA"/>
</dbReference>
<sequence length="128" mass="14661">VFDYEDHCADPHTSLIRSDDIPPYSPGNCLFHSIIKTHASSNNTTTPKSVDMSTREAMIIERGKNALLNRPPRKNPPWSIPEYEVPALFSKQKEVPEHPFRLNKNLIFLLITDIYLETEILDAMLERG</sequence>
<evidence type="ECO:0000313" key="2">
    <source>
        <dbReference type="Proteomes" id="UP000215335"/>
    </source>
</evidence>
<reference evidence="1 2" key="1">
    <citation type="journal article" date="2017" name="Curr. Biol.">
        <title>The Evolution of Venom by Co-option of Single-Copy Genes.</title>
        <authorList>
            <person name="Martinson E.O."/>
            <person name="Mrinalini"/>
            <person name="Kelkar Y.D."/>
            <person name="Chang C.H."/>
            <person name="Werren J.H."/>
        </authorList>
    </citation>
    <scope>NUCLEOTIDE SEQUENCE [LARGE SCALE GENOMIC DNA]</scope>
    <source>
        <strain evidence="1 2">Alberta</strain>
        <tissue evidence="1">Whole body</tissue>
    </source>
</reference>
<dbReference type="Proteomes" id="UP000215335">
    <property type="component" value="Unassembled WGS sequence"/>
</dbReference>
<protein>
    <submittedName>
        <fullName evidence="1">Uncharacterized protein</fullName>
    </submittedName>
</protein>
<feature type="non-terminal residue" evidence="1">
    <location>
        <position position="1"/>
    </location>
</feature>
<accession>A0A232ELL9</accession>
<organism evidence="1 2">
    <name type="scientific">Trichomalopsis sarcophagae</name>
    <dbReference type="NCBI Taxonomy" id="543379"/>
    <lineage>
        <taxon>Eukaryota</taxon>
        <taxon>Metazoa</taxon>
        <taxon>Ecdysozoa</taxon>
        <taxon>Arthropoda</taxon>
        <taxon>Hexapoda</taxon>
        <taxon>Insecta</taxon>
        <taxon>Pterygota</taxon>
        <taxon>Neoptera</taxon>
        <taxon>Endopterygota</taxon>
        <taxon>Hymenoptera</taxon>
        <taxon>Apocrita</taxon>
        <taxon>Proctotrupomorpha</taxon>
        <taxon>Chalcidoidea</taxon>
        <taxon>Pteromalidae</taxon>
        <taxon>Pteromalinae</taxon>
        <taxon>Trichomalopsis</taxon>
    </lineage>
</organism>
<name>A0A232ELL9_9HYME</name>
<gene>
    <name evidence="1" type="ORF">TSAR_003260</name>
</gene>